<name>A0ABR6XU14_9BURK</name>
<accession>A0ABR6XU14</accession>
<feature type="region of interest" description="Disordered" evidence="1">
    <location>
        <begin position="58"/>
        <end position="81"/>
    </location>
</feature>
<evidence type="ECO:0000313" key="2">
    <source>
        <dbReference type="EMBL" id="MBC3832402.1"/>
    </source>
</evidence>
<gene>
    <name evidence="2" type="ORF">H8K33_12835</name>
</gene>
<organism evidence="2 3">
    <name type="scientific">Undibacterium amnicola</name>
    <dbReference type="NCBI Taxonomy" id="1834038"/>
    <lineage>
        <taxon>Bacteria</taxon>
        <taxon>Pseudomonadati</taxon>
        <taxon>Pseudomonadota</taxon>
        <taxon>Betaproteobacteria</taxon>
        <taxon>Burkholderiales</taxon>
        <taxon>Oxalobacteraceae</taxon>
        <taxon>Undibacterium</taxon>
    </lineage>
</organism>
<sequence length="81" mass="8920">MKTALLPKLIQKLRTTALRFVAASKSLTTTQRHTAHSINSINSPVAFNECEMTNEFSPLSYQGKPYQQSRRGPSPEIAGAT</sequence>
<reference evidence="2 3" key="1">
    <citation type="submission" date="2020-08" db="EMBL/GenBank/DDBJ databases">
        <title>Novel species isolated from subtropical streams in China.</title>
        <authorList>
            <person name="Lu H."/>
        </authorList>
    </citation>
    <scope>NUCLEOTIDE SEQUENCE [LARGE SCALE GENOMIC DNA]</scope>
    <source>
        <strain evidence="2 3">KCTC 52442</strain>
    </source>
</reference>
<evidence type="ECO:0000313" key="3">
    <source>
        <dbReference type="Proteomes" id="UP000643610"/>
    </source>
</evidence>
<dbReference type="EMBL" id="JACOFU010000005">
    <property type="protein sequence ID" value="MBC3832402.1"/>
    <property type="molecule type" value="Genomic_DNA"/>
</dbReference>
<comment type="caution">
    <text evidence="2">The sequence shown here is derived from an EMBL/GenBank/DDBJ whole genome shotgun (WGS) entry which is preliminary data.</text>
</comment>
<proteinExistence type="predicted"/>
<keyword evidence="3" id="KW-1185">Reference proteome</keyword>
<dbReference type="Proteomes" id="UP000643610">
    <property type="component" value="Unassembled WGS sequence"/>
</dbReference>
<protein>
    <submittedName>
        <fullName evidence="2">Uncharacterized protein</fullName>
    </submittedName>
</protein>
<feature type="compositionally biased region" description="Polar residues" evidence="1">
    <location>
        <begin position="58"/>
        <end position="71"/>
    </location>
</feature>
<evidence type="ECO:0000256" key="1">
    <source>
        <dbReference type="SAM" id="MobiDB-lite"/>
    </source>
</evidence>
<dbReference type="RefSeq" id="WP_186891449.1">
    <property type="nucleotide sequence ID" value="NZ_JACOFU010000005.1"/>
</dbReference>